<evidence type="ECO:0000256" key="4">
    <source>
        <dbReference type="ARBA" id="ARBA00022692"/>
    </source>
</evidence>
<dbReference type="PANTHER" id="PTHR11827">
    <property type="entry name" value="SOLUTE CARRIER FAMILY 12, CATION COTRANSPORTERS"/>
    <property type="match status" value="1"/>
</dbReference>
<dbReference type="InterPro" id="IPR004841">
    <property type="entry name" value="AA-permease/SLC12A_dom"/>
</dbReference>
<keyword evidence="6 7" id="KW-0472">Membrane</keyword>
<dbReference type="RefSeq" id="WP_114436165.1">
    <property type="nucleotide sequence ID" value="NZ_QPIZ01000001.1"/>
</dbReference>
<evidence type="ECO:0000256" key="5">
    <source>
        <dbReference type="ARBA" id="ARBA00022989"/>
    </source>
</evidence>
<evidence type="ECO:0000256" key="2">
    <source>
        <dbReference type="ARBA" id="ARBA00010593"/>
    </source>
</evidence>
<feature type="transmembrane region" description="Helical" evidence="7">
    <location>
        <begin position="378"/>
        <end position="410"/>
    </location>
</feature>
<dbReference type="AlphaFoldDB" id="A0A368VDV8"/>
<dbReference type="Pfam" id="PF03522">
    <property type="entry name" value="SLC12"/>
    <property type="match status" value="2"/>
</dbReference>
<evidence type="ECO:0000256" key="1">
    <source>
        <dbReference type="ARBA" id="ARBA00004141"/>
    </source>
</evidence>
<comment type="caution">
    <text evidence="10">The sequence shown here is derived from an EMBL/GenBank/DDBJ whole genome shotgun (WGS) entry which is preliminary data.</text>
</comment>
<dbReference type="Proteomes" id="UP000252733">
    <property type="component" value="Unassembled WGS sequence"/>
</dbReference>
<sequence>MNNKKLGTFGGVFTPSILTILGVIMYLRFGWVVGNVGLIGTLLIVTLSTAITFLTSLSIASISTNTQVKAGGAYYMISRSLGVEIGGALGIPLYLAQTLSVALYIMGFAESLVAIFPALNIKVVGIVSTLALGGLALFSTKATIKAQYVILFVIALSLLSLLFGGAIENSSIEMWGVPAAKSVGFWQVFAVFFPAVTGIMAGVNMSGDLKNASRSIPKGTFLAVGTGYLIYMALPIILASRADASTLVSDPLIMRRIALWGGAILLGVWGASLSSAVGSLLGAPRVLQALTRDNVVPRKFSFLASGYGEEGIPRGGTIVTIIITLVSVILGDLNAIAPVLTMFFLATYGILNVTAGIERFLKSPSFRPKFKVHWGFSVIGAIGCISVMFLIHAVATVLAIVFIVGVLVWLRRRRLKTTWGDVRNGMLLQIARFVLLKVKPMDDAKSWRPNILVFSGAPMKRWHLIDFASGLAQEKGLFTVATILPEEKVAQDKIYQYEKQIRDYLFDKNIRSLVRVVRAQDPFSGARYLSNAYGLGPLVPNTILLGDTTDVSHHESYAGMITHFYQSRKNVIILKDDQPLPSRNKINVDLWWGGLQGNGGLMMVLAYMMQNSPHWQQVSVTIKMVVSSEKAAAEARKNIDNLLASIRVEFRRKILVSEKGDFFKTLSVDSQDADLVLCGLKKPDNEFAEYFEDLKQKTATIPRKLFVVASHDIAFKEILS</sequence>
<dbReference type="EMBL" id="QPIZ01000001">
    <property type="protein sequence ID" value="RCW39457.1"/>
    <property type="molecule type" value="Genomic_DNA"/>
</dbReference>
<evidence type="ECO:0000256" key="7">
    <source>
        <dbReference type="SAM" id="Phobius"/>
    </source>
</evidence>
<feature type="transmembrane region" description="Helical" evidence="7">
    <location>
        <begin position="187"/>
        <end position="207"/>
    </location>
</feature>
<feature type="transmembrane region" description="Helical" evidence="7">
    <location>
        <begin position="12"/>
        <end position="31"/>
    </location>
</feature>
<dbReference type="PANTHER" id="PTHR11827:SF72">
    <property type="entry name" value="GH08340P"/>
    <property type="match status" value="1"/>
</dbReference>
<feature type="domain" description="SLC12A transporter C-terminal" evidence="9">
    <location>
        <begin position="462"/>
        <end position="577"/>
    </location>
</feature>
<feature type="transmembrane region" description="Helical" evidence="7">
    <location>
        <begin position="81"/>
        <end position="106"/>
    </location>
</feature>
<keyword evidence="4 7" id="KW-0812">Transmembrane</keyword>
<evidence type="ECO:0000313" key="11">
    <source>
        <dbReference type="Proteomes" id="UP000252733"/>
    </source>
</evidence>
<gene>
    <name evidence="10" type="ORF">DFO77_101227</name>
</gene>
<protein>
    <submittedName>
        <fullName evidence="10">Amino acid transporter</fullName>
    </submittedName>
</protein>
<feature type="transmembrane region" description="Helical" evidence="7">
    <location>
        <begin position="258"/>
        <end position="283"/>
    </location>
</feature>
<feature type="transmembrane region" description="Helical" evidence="7">
    <location>
        <begin position="112"/>
        <end position="136"/>
    </location>
</feature>
<comment type="similarity">
    <text evidence="2">Belongs to the SLC12A transporter family.</text>
</comment>
<evidence type="ECO:0000259" key="9">
    <source>
        <dbReference type="Pfam" id="PF03522"/>
    </source>
</evidence>
<dbReference type="FunFam" id="1.20.1740.10:FF:000013">
    <property type="entry name" value="Solute carrier family 12 member"/>
    <property type="match status" value="1"/>
</dbReference>
<reference evidence="10 11" key="1">
    <citation type="submission" date="2018-07" db="EMBL/GenBank/DDBJ databases">
        <title>Freshwater and sediment microbial communities from various areas in North America, analyzing microbe dynamics in response to fracking.</title>
        <authorList>
            <person name="Lamendella R."/>
        </authorList>
    </citation>
    <scope>NUCLEOTIDE SEQUENCE [LARGE SCALE GENOMIC DNA]</scope>
    <source>
        <strain evidence="10 11">160A</strain>
    </source>
</reference>
<keyword evidence="3" id="KW-0813">Transport</keyword>
<name>A0A368VDV8_9BACT</name>
<evidence type="ECO:0000256" key="6">
    <source>
        <dbReference type="ARBA" id="ARBA00023136"/>
    </source>
</evidence>
<feature type="domain" description="Amino acid permease/ SLC12A" evidence="8">
    <location>
        <begin position="12"/>
        <end position="422"/>
    </location>
</feature>
<feature type="transmembrane region" description="Helical" evidence="7">
    <location>
        <begin position="219"/>
        <end position="238"/>
    </location>
</feature>
<evidence type="ECO:0000259" key="8">
    <source>
        <dbReference type="Pfam" id="PF00324"/>
    </source>
</evidence>
<accession>A0A368VDV8</accession>
<feature type="transmembrane region" description="Helical" evidence="7">
    <location>
        <begin position="336"/>
        <end position="357"/>
    </location>
</feature>
<feature type="transmembrane region" description="Helical" evidence="7">
    <location>
        <begin position="311"/>
        <end position="330"/>
    </location>
</feature>
<dbReference type="InterPro" id="IPR018491">
    <property type="entry name" value="SLC12_C"/>
</dbReference>
<proteinExistence type="inferred from homology"/>
<organism evidence="10 11">
    <name type="scientific">Marinilabilia salmonicolor</name>
    <dbReference type="NCBI Taxonomy" id="989"/>
    <lineage>
        <taxon>Bacteria</taxon>
        <taxon>Pseudomonadati</taxon>
        <taxon>Bacteroidota</taxon>
        <taxon>Bacteroidia</taxon>
        <taxon>Marinilabiliales</taxon>
        <taxon>Marinilabiliaceae</taxon>
        <taxon>Marinilabilia</taxon>
    </lineage>
</organism>
<dbReference type="GO" id="GO:0015377">
    <property type="term" value="F:chloride:monoatomic cation symporter activity"/>
    <property type="evidence" value="ECO:0007669"/>
    <property type="project" value="InterPro"/>
</dbReference>
<evidence type="ECO:0000256" key="3">
    <source>
        <dbReference type="ARBA" id="ARBA00022448"/>
    </source>
</evidence>
<feature type="domain" description="SLC12A transporter C-terminal" evidence="9">
    <location>
        <begin position="584"/>
        <end position="656"/>
    </location>
</feature>
<keyword evidence="11" id="KW-1185">Reference proteome</keyword>
<dbReference type="Gene3D" id="1.20.1740.10">
    <property type="entry name" value="Amino acid/polyamine transporter I"/>
    <property type="match status" value="1"/>
</dbReference>
<dbReference type="Pfam" id="PF00324">
    <property type="entry name" value="AA_permease"/>
    <property type="match status" value="1"/>
</dbReference>
<dbReference type="InterPro" id="IPR004842">
    <property type="entry name" value="SLC12A_fam"/>
</dbReference>
<dbReference type="GO" id="GO:0016020">
    <property type="term" value="C:membrane"/>
    <property type="evidence" value="ECO:0007669"/>
    <property type="project" value="UniProtKB-SubCell"/>
</dbReference>
<feature type="transmembrane region" description="Helical" evidence="7">
    <location>
        <begin position="37"/>
        <end position="60"/>
    </location>
</feature>
<keyword evidence="5 7" id="KW-1133">Transmembrane helix</keyword>
<comment type="subcellular location">
    <subcellularLocation>
        <location evidence="1">Membrane</location>
        <topology evidence="1">Multi-pass membrane protein</topology>
    </subcellularLocation>
</comment>
<evidence type="ECO:0000313" key="10">
    <source>
        <dbReference type="EMBL" id="RCW39457.1"/>
    </source>
</evidence>
<feature type="transmembrane region" description="Helical" evidence="7">
    <location>
        <begin position="148"/>
        <end position="167"/>
    </location>
</feature>